<reference evidence="5 6" key="1">
    <citation type="submission" date="2023-11" db="EMBL/GenBank/DDBJ databases">
        <title>Draft genome of Azohydromonas lata strain H1 (DSM1123), a polyhydroxyalkanoate producer.</title>
        <authorList>
            <person name="Traversa D."/>
            <person name="D'Addabbo P."/>
            <person name="Pazzani C."/>
            <person name="Manzari C."/>
            <person name="Chiara M."/>
            <person name="Scrascia M."/>
        </authorList>
    </citation>
    <scope>NUCLEOTIDE SEQUENCE [LARGE SCALE GENOMIC DNA]</scope>
    <source>
        <strain evidence="5 6">H1</strain>
    </source>
</reference>
<feature type="compositionally biased region" description="Low complexity" evidence="3">
    <location>
        <begin position="18"/>
        <end position="36"/>
    </location>
</feature>
<evidence type="ECO:0000256" key="3">
    <source>
        <dbReference type="SAM" id="MobiDB-lite"/>
    </source>
</evidence>
<dbReference type="InterPro" id="IPR017853">
    <property type="entry name" value="GH"/>
</dbReference>
<organism evidence="5 6">
    <name type="scientific">Azohydromonas lata</name>
    <dbReference type="NCBI Taxonomy" id="45677"/>
    <lineage>
        <taxon>Bacteria</taxon>
        <taxon>Pseudomonadati</taxon>
        <taxon>Pseudomonadota</taxon>
        <taxon>Betaproteobacteria</taxon>
        <taxon>Burkholderiales</taxon>
        <taxon>Sphaerotilaceae</taxon>
        <taxon>Azohydromonas</taxon>
    </lineage>
</organism>
<dbReference type="Proteomes" id="UP001293718">
    <property type="component" value="Unassembled WGS sequence"/>
</dbReference>
<protein>
    <submittedName>
        <fullName evidence="5">Beta-galactosidase</fullName>
        <ecNumber evidence="5">3.2.1.23</ecNumber>
    </submittedName>
</protein>
<evidence type="ECO:0000313" key="6">
    <source>
        <dbReference type="Proteomes" id="UP001293718"/>
    </source>
</evidence>
<comment type="caution">
    <text evidence="5">The sequence shown here is derived from an EMBL/GenBank/DDBJ whole genome shotgun (WGS) entry which is preliminary data.</text>
</comment>
<keyword evidence="2 5" id="KW-0326">Glycosidase</keyword>
<dbReference type="EC" id="3.2.1.23" evidence="5"/>
<dbReference type="EMBL" id="JAXOJX010000089">
    <property type="protein sequence ID" value="MDZ5460930.1"/>
    <property type="molecule type" value="Genomic_DNA"/>
</dbReference>
<dbReference type="GO" id="GO:0004565">
    <property type="term" value="F:beta-galactosidase activity"/>
    <property type="evidence" value="ECO:0007669"/>
    <property type="project" value="UniProtKB-EC"/>
</dbReference>
<feature type="domain" description="Glycoside hydrolase family 42 N-terminal" evidence="4">
    <location>
        <begin position="123"/>
        <end position="239"/>
    </location>
</feature>
<gene>
    <name evidence="5" type="ORF">SM757_30585</name>
</gene>
<accession>A0ABU5IPV7</accession>
<evidence type="ECO:0000259" key="4">
    <source>
        <dbReference type="Pfam" id="PF02449"/>
    </source>
</evidence>
<keyword evidence="1 5" id="KW-0378">Hydrolase</keyword>
<dbReference type="Pfam" id="PF02449">
    <property type="entry name" value="Glyco_hydro_42"/>
    <property type="match status" value="1"/>
</dbReference>
<name>A0ABU5IPV7_9BURK</name>
<keyword evidence="6" id="KW-1185">Reference proteome</keyword>
<dbReference type="RefSeq" id="WP_322468239.1">
    <property type="nucleotide sequence ID" value="NZ_JAXOJX010000089.1"/>
</dbReference>
<evidence type="ECO:0000256" key="2">
    <source>
        <dbReference type="ARBA" id="ARBA00023295"/>
    </source>
</evidence>
<feature type="region of interest" description="Disordered" evidence="3">
    <location>
        <begin position="1"/>
        <end position="50"/>
    </location>
</feature>
<dbReference type="SUPFAM" id="SSF51445">
    <property type="entry name" value="(Trans)glycosidases"/>
    <property type="match status" value="1"/>
</dbReference>
<evidence type="ECO:0000256" key="1">
    <source>
        <dbReference type="ARBA" id="ARBA00022801"/>
    </source>
</evidence>
<evidence type="ECO:0000313" key="5">
    <source>
        <dbReference type="EMBL" id="MDZ5460930.1"/>
    </source>
</evidence>
<feature type="compositionally biased region" description="Polar residues" evidence="3">
    <location>
        <begin position="1"/>
        <end position="12"/>
    </location>
</feature>
<sequence>MEPTASLSTSEAAQGLQASSSAPSDSLATASLAAADGGEDSADEGAMSVEPAPWELQEDEALSQAFFASQQAKPLSAGLASGQRVKWNPGHYIALSRRDDASVIQALKEIQRFPQVKGLLLRYNWRQMEPRKGDYQFSGIDRDIQLARAYGKRVFIMVETKAFRAGVRAVPDYMHTGEYDGGAYKIRINAKSTLGSSDTYGENAALHNSKVRDRLIALTTALGRRYNANNSVEGVAFNETAMGRTLQPLSRKQTDAFFDNLAQVDTATRRAFPNTVVLQFVNFPAPYMPGLVENMIRSSVGVGGPDTFLNDHDLNRVTYPLYDRARGKVPIGPSVQPENYFARSHNGPHSPPSVKELHAFAQNRLHANYLFWSRTLIRPLMPYNQVLRMFQSEAFPRDGSGGLNSDCPSNLGACVKAL</sequence>
<dbReference type="InterPro" id="IPR013529">
    <property type="entry name" value="Glyco_hydro_42_N"/>
</dbReference>
<proteinExistence type="predicted"/>
<dbReference type="Gene3D" id="3.20.20.80">
    <property type="entry name" value="Glycosidases"/>
    <property type="match status" value="1"/>
</dbReference>